<organism evidence="4 5">
    <name type="scientific">Fusobacterium ulcerans</name>
    <dbReference type="NCBI Taxonomy" id="861"/>
    <lineage>
        <taxon>Bacteria</taxon>
        <taxon>Fusobacteriati</taxon>
        <taxon>Fusobacteriota</taxon>
        <taxon>Fusobacteriia</taxon>
        <taxon>Fusobacteriales</taxon>
        <taxon>Fusobacteriaceae</taxon>
        <taxon>Fusobacterium</taxon>
    </lineage>
</organism>
<protein>
    <submittedName>
        <fullName evidence="4">Opine dehydrogenase</fullName>
        <ecNumber evidence="4">1.5.1.28</ecNumber>
    </submittedName>
</protein>
<keyword evidence="1 4" id="KW-0560">Oxidoreductase</keyword>
<dbReference type="GO" id="GO:0016616">
    <property type="term" value="F:oxidoreductase activity, acting on the CH-OH group of donors, NAD or NADP as acceptor"/>
    <property type="evidence" value="ECO:0007669"/>
    <property type="project" value="InterPro"/>
</dbReference>
<dbReference type="Pfam" id="PF02317">
    <property type="entry name" value="Octopine_DH"/>
    <property type="match status" value="1"/>
</dbReference>
<dbReference type="Pfam" id="PF01210">
    <property type="entry name" value="NAD_Gly3P_dh_N"/>
    <property type="match status" value="1"/>
</dbReference>
<accession>A0AAX2JDW3</accession>
<dbReference type="InterPro" id="IPR008927">
    <property type="entry name" value="6-PGluconate_DH-like_C_sf"/>
</dbReference>
<dbReference type="InterPro" id="IPR013328">
    <property type="entry name" value="6PGD_dom2"/>
</dbReference>
<dbReference type="Gene3D" id="1.10.1040.10">
    <property type="entry name" value="N-(1-d-carboxylethyl)-l-norvaline Dehydrogenase, domain 2"/>
    <property type="match status" value="1"/>
</dbReference>
<sequence>MGMAELVTILGGGNGAHAAAADMARRGFEVRMFEDEKFAGKMQKVFETKEIVQQGVLGEGVGKLSMVTTDIAEAVKGVKYIIMAVPAFGHSYYADLLIDHLEDGQIILILAGTFGSLIFWNKMKERGIKKDVVFAETYTLPYDTRLMGLGESMVMGIHEPVKTGVMPAKKTAEVLKELKKFYDVEAAESVIESGLFTLNPVVHVPGCIMNAGRIELMEGEFWFYKEGITPCVGKVTEALDEERMEIIKKFGYKAVSVVDSLAAAGSVKTNIYEAITGNEQFGKIKGPDGLKNRYYTEDIPFGLVGWSVIAELIGVKTPVMDSLITIGSIAMEQDCRATGRKAKELGIAGMNLEQIKTYLYEG</sequence>
<dbReference type="SUPFAM" id="SSF48179">
    <property type="entry name" value="6-phosphogluconate dehydrogenase C-terminal domain-like"/>
    <property type="match status" value="1"/>
</dbReference>
<dbReference type="Gene3D" id="3.40.50.720">
    <property type="entry name" value="NAD(P)-binding Rossmann-like Domain"/>
    <property type="match status" value="1"/>
</dbReference>
<evidence type="ECO:0000313" key="4">
    <source>
        <dbReference type="EMBL" id="SQJ13103.1"/>
    </source>
</evidence>
<dbReference type="GO" id="GO:0051287">
    <property type="term" value="F:NAD binding"/>
    <property type="evidence" value="ECO:0007669"/>
    <property type="project" value="InterPro"/>
</dbReference>
<proteinExistence type="predicted"/>
<dbReference type="SUPFAM" id="SSF51735">
    <property type="entry name" value="NAD(P)-binding Rossmann-fold domains"/>
    <property type="match status" value="1"/>
</dbReference>
<feature type="domain" description="Opine dehydrogenase" evidence="3">
    <location>
        <begin position="187"/>
        <end position="330"/>
    </location>
</feature>
<dbReference type="Proteomes" id="UP000249008">
    <property type="component" value="Chromosome 1"/>
</dbReference>
<dbReference type="GO" id="GO:0047129">
    <property type="term" value="F:opine dehydrogenase activity"/>
    <property type="evidence" value="ECO:0007669"/>
    <property type="project" value="UniProtKB-EC"/>
</dbReference>
<gene>
    <name evidence="4" type="primary">odh</name>
    <name evidence="4" type="ORF">NCTC12112_02803</name>
</gene>
<dbReference type="InterPro" id="IPR051729">
    <property type="entry name" value="Opine/Lysopine_DH"/>
</dbReference>
<name>A0AAX2JDW3_9FUSO</name>
<evidence type="ECO:0000259" key="3">
    <source>
        <dbReference type="Pfam" id="PF02317"/>
    </source>
</evidence>
<dbReference type="PANTHER" id="PTHR38015:SF1">
    <property type="entry name" value="OPINE DEHYDROGENASE DOMAIN-CONTAINING PROTEIN"/>
    <property type="match status" value="1"/>
</dbReference>
<dbReference type="GO" id="GO:0046168">
    <property type="term" value="P:glycerol-3-phosphate catabolic process"/>
    <property type="evidence" value="ECO:0007669"/>
    <property type="project" value="InterPro"/>
</dbReference>
<evidence type="ECO:0000313" key="5">
    <source>
        <dbReference type="Proteomes" id="UP000249008"/>
    </source>
</evidence>
<evidence type="ECO:0000259" key="2">
    <source>
        <dbReference type="Pfam" id="PF01210"/>
    </source>
</evidence>
<feature type="domain" description="Glycerol-3-phosphate dehydrogenase NAD-dependent N-terminal" evidence="2">
    <location>
        <begin position="7"/>
        <end position="110"/>
    </location>
</feature>
<dbReference type="EMBL" id="LS483487">
    <property type="protein sequence ID" value="SQJ13103.1"/>
    <property type="molecule type" value="Genomic_DNA"/>
</dbReference>
<reference evidence="4 5" key="1">
    <citation type="submission" date="2018-06" db="EMBL/GenBank/DDBJ databases">
        <authorList>
            <consortium name="Pathogen Informatics"/>
            <person name="Doyle S."/>
        </authorList>
    </citation>
    <scope>NUCLEOTIDE SEQUENCE [LARGE SCALE GENOMIC DNA]</scope>
    <source>
        <strain evidence="4 5">NCTC12112</strain>
    </source>
</reference>
<dbReference type="PANTHER" id="PTHR38015">
    <property type="entry name" value="BLR6086 PROTEIN"/>
    <property type="match status" value="1"/>
</dbReference>
<dbReference type="InterPro" id="IPR036291">
    <property type="entry name" value="NAD(P)-bd_dom_sf"/>
</dbReference>
<dbReference type="AlphaFoldDB" id="A0AAX2JDW3"/>
<dbReference type="EC" id="1.5.1.28" evidence="4"/>
<dbReference type="InterPro" id="IPR011128">
    <property type="entry name" value="G3P_DH_NAD-dep_N"/>
</dbReference>
<evidence type="ECO:0000256" key="1">
    <source>
        <dbReference type="ARBA" id="ARBA00023002"/>
    </source>
</evidence>
<dbReference type="InterPro" id="IPR003421">
    <property type="entry name" value="Opine_DH"/>
</dbReference>